<evidence type="ECO:0000313" key="9">
    <source>
        <dbReference type="Proteomes" id="UP000007799"/>
    </source>
</evidence>
<keyword evidence="6" id="KW-0539">Nucleus</keyword>
<dbReference type="Gene3D" id="3.40.50.300">
    <property type="entry name" value="P-loop containing nucleotide triphosphate hydrolases"/>
    <property type="match status" value="1"/>
</dbReference>
<gene>
    <name evidence="8" type="ORF">PTSG_00395</name>
</gene>
<dbReference type="GO" id="GO:0005657">
    <property type="term" value="C:replication fork"/>
    <property type="evidence" value="ECO:0007669"/>
    <property type="project" value="TreeGrafter"/>
</dbReference>
<dbReference type="InterPro" id="IPR020588">
    <property type="entry name" value="RecA_ATP-bd"/>
</dbReference>
<keyword evidence="3" id="KW-0227">DNA damage</keyword>
<dbReference type="GO" id="GO:0000722">
    <property type="term" value="P:telomere maintenance via recombination"/>
    <property type="evidence" value="ECO:0007669"/>
    <property type="project" value="TreeGrafter"/>
</dbReference>
<dbReference type="PIRSF" id="PIRSF005856">
    <property type="entry name" value="Rad51"/>
    <property type="match status" value="1"/>
</dbReference>
<evidence type="ECO:0000256" key="2">
    <source>
        <dbReference type="ARBA" id="ARBA00022741"/>
    </source>
</evidence>
<dbReference type="OMA" id="WANQVTV"/>
<dbReference type="GO" id="GO:0033065">
    <property type="term" value="C:Rad51C-XRCC3 complex"/>
    <property type="evidence" value="ECO:0007669"/>
    <property type="project" value="TreeGrafter"/>
</dbReference>
<dbReference type="PANTHER" id="PTHR46487">
    <property type="entry name" value="DNA REPAIR PROTEIN XRCC3"/>
    <property type="match status" value="1"/>
</dbReference>
<sequence length="335" mass="36038">MALRALLGDDVHPATKAAFSKAGLTDLTEILCRSVPEIVAQTGLKASQVADVVCRLSLHAAPKPSTAAHLLTTATHDPISWGDAGLDRVGPIRTGHLIDLCGESSAGKTQLALQLCLAVQQPPECGGISARAVFINTEARFPMSRWHQLAKHCAQRYPSLASIAVSDNVFTNRINTADEFWMFVHEALPSLLSSSGVRLVVIDSIAALFRADFALDESAARAHVLFDIGRQLKQLAHAHKTAIVCINQVSAHVPEEVLPSFAPSRVIPALGLAWSSCINARYFVRRITSREASVQAACDVERQLSCALAPHLPEERASFFVDNDGCHSMEQAGIT</sequence>
<protein>
    <recommendedName>
        <fullName evidence="7">RecA family profile 1 domain-containing protein</fullName>
    </recommendedName>
</protein>
<reference evidence="8" key="1">
    <citation type="submission" date="2009-08" db="EMBL/GenBank/DDBJ databases">
        <title>Annotation of Salpingoeca rosetta.</title>
        <authorList>
            <consortium name="The Broad Institute Genome Sequencing Platform"/>
            <person name="Russ C."/>
            <person name="Cuomo C."/>
            <person name="Burger G."/>
            <person name="Gray M.W."/>
            <person name="Holland P.W.H."/>
            <person name="King N."/>
            <person name="Lang F.B.F."/>
            <person name="Roger A.J."/>
            <person name="Ruiz-Trillo I."/>
            <person name="Young S.K."/>
            <person name="Zeng Q."/>
            <person name="Gargeya S."/>
            <person name="Alvarado L."/>
            <person name="Berlin A."/>
            <person name="Chapman S.B."/>
            <person name="Chen Z."/>
            <person name="Freedman E."/>
            <person name="Gellesch M."/>
            <person name="Goldberg J."/>
            <person name="Griggs A."/>
            <person name="Gujja S."/>
            <person name="Heilman E."/>
            <person name="Heiman D."/>
            <person name="Howarth C."/>
            <person name="Mehta T."/>
            <person name="Neiman D."/>
            <person name="Pearson M."/>
            <person name="Roberts A."/>
            <person name="Saif S."/>
            <person name="Shea T."/>
            <person name="Shenoy N."/>
            <person name="Sisk P."/>
            <person name="Stolte C."/>
            <person name="Sykes S."/>
            <person name="White J."/>
            <person name="Yandava C."/>
            <person name="Haas B."/>
            <person name="Nusbaum C."/>
            <person name="Birren B."/>
        </authorList>
    </citation>
    <scope>NUCLEOTIDE SEQUENCE [LARGE SCALE GENOMIC DNA]</scope>
    <source>
        <strain evidence="8">ATCC 50818</strain>
    </source>
</reference>
<dbReference type="eggNOG" id="KOG1564">
    <property type="taxonomic scope" value="Eukaryota"/>
</dbReference>
<dbReference type="GO" id="GO:0140664">
    <property type="term" value="F:ATP-dependent DNA damage sensor activity"/>
    <property type="evidence" value="ECO:0007669"/>
    <property type="project" value="InterPro"/>
</dbReference>
<keyword evidence="4" id="KW-0067">ATP-binding</keyword>
<dbReference type="GO" id="GO:0045003">
    <property type="term" value="P:double-strand break repair via synthesis-dependent strand annealing"/>
    <property type="evidence" value="ECO:0007669"/>
    <property type="project" value="TreeGrafter"/>
</dbReference>
<accession>F2TWC9</accession>
<name>F2TWC9_SALR5</name>
<evidence type="ECO:0000256" key="4">
    <source>
        <dbReference type="ARBA" id="ARBA00022840"/>
    </source>
</evidence>
<dbReference type="FunCoup" id="F2TWC9">
    <property type="interactions" value="947"/>
</dbReference>
<comment type="subcellular location">
    <subcellularLocation>
        <location evidence="1">Nucleus</location>
    </subcellularLocation>
</comment>
<dbReference type="InterPro" id="IPR027417">
    <property type="entry name" value="P-loop_NTPase"/>
</dbReference>
<dbReference type="InParanoid" id="F2TWC9"/>
<dbReference type="OrthoDB" id="1861185at2759"/>
<evidence type="ECO:0000256" key="6">
    <source>
        <dbReference type="ARBA" id="ARBA00023242"/>
    </source>
</evidence>
<evidence type="ECO:0000256" key="5">
    <source>
        <dbReference type="ARBA" id="ARBA00023204"/>
    </source>
</evidence>
<proteinExistence type="predicted"/>
<dbReference type="InterPro" id="IPR013632">
    <property type="entry name" value="Rad51_C"/>
</dbReference>
<keyword evidence="2" id="KW-0547">Nucleotide-binding</keyword>
<dbReference type="GO" id="GO:0005524">
    <property type="term" value="F:ATP binding"/>
    <property type="evidence" value="ECO:0007669"/>
    <property type="project" value="UniProtKB-KW"/>
</dbReference>
<evidence type="ECO:0000256" key="3">
    <source>
        <dbReference type="ARBA" id="ARBA00022763"/>
    </source>
</evidence>
<dbReference type="Proteomes" id="UP000007799">
    <property type="component" value="Unassembled WGS sequence"/>
</dbReference>
<dbReference type="GO" id="GO:0000400">
    <property type="term" value="F:four-way junction DNA binding"/>
    <property type="evidence" value="ECO:0007669"/>
    <property type="project" value="TreeGrafter"/>
</dbReference>
<feature type="domain" description="RecA family profile 1" evidence="7">
    <location>
        <begin position="75"/>
        <end position="249"/>
    </location>
</feature>
<dbReference type="GO" id="GO:0090656">
    <property type="term" value="P:t-circle formation"/>
    <property type="evidence" value="ECO:0007669"/>
    <property type="project" value="TreeGrafter"/>
</dbReference>
<dbReference type="InterPro" id="IPR016467">
    <property type="entry name" value="DNA_recomb/repair_RecA-like"/>
</dbReference>
<dbReference type="GeneID" id="16067619"/>
<organism evidence="9">
    <name type="scientific">Salpingoeca rosetta (strain ATCC 50818 / BSB-021)</name>
    <dbReference type="NCBI Taxonomy" id="946362"/>
    <lineage>
        <taxon>Eukaryota</taxon>
        <taxon>Choanoflagellata</taxon>
        <taxon>Craspedida</taxon>
        <taxon>Salpingoecidae</taxon>
        <taxon>Salpingoeca</taxon>
    </lineage>
</organism>
<dbReference type="STRING" id="946362.F2TWC9"/>
<dbReference type="KEGG" id="sre:PTSG_00395"/>
<dbReference type="PANTHER" id="PTHR46487:SF1">
    <property type="entry name" value="DNA REPAIR PROTEIN XRCC3"/>
    <property type="match status" value="1"/>
</dbReference>
<evidence type="ECO:0000259" key="7">
    <source>
        <dbReference type="PROSITE" id="PS50162"/>
    </source>
</evidence>
<dbReference type="Pfam" id="PF08423">
    <property type="entry name" value="Rad51"/>
    <property type="match status" value="1"/>
</dbReference>
<dbReference type="EMBL" id="GL832955">
    <property type="protein sequence ID" value="EGD72375.1"/>
    <property type="molecule type" value="Genomic_DNA"/>
</dbReference>
<dbReference type="PROSITE" id="PS50162">
    <property type="entry name" value="RECA_2"/>
    <property type="match status" value="1"/>
</dbReference>
<keyword evidence="5" id="KW-0234">DNA repair</keyword>
<evidence type="ECO:0000313" key="8">
    <source>
        <dbReference type="EMBL" id="EGD72375.1"/>
    </source>
</evidence>
<dbReference type="InterPro" id="IPR047348">
    <property type="entry name" value="XRCC3-like_C"/>
</dbReference>
<dbReference type="CDD" id="cd19491">
    <property type="entry name" value="XRCC3"/>
    <property type="match status" value="1"/>
</dbReference>
<dbReference type="GO" id="GO:0071140">
    <property type="term" value="P:resolution of mitotic recombination intermediates"/>
    <property type="evidence" value="ECO:0007669"/>
    <property type="project" value="TreeGrafter"/>
</dbReference>
<dbReference type="SUPFAM" id="SSF52540">
    <property type="entry name" value="P-loop containing nucleoside triphosphate hydrolases"/>
    <property type="match status" value="1"/>
</dbReference>
<keyword evidence="9" id="KW-1185">Reference proteome</keyword>
<evidence type="ECO:0000256" key="1">
    <source>
        <dbReference type="ARBA" id="ARBA00004123"/>
    </source>
</evidence>
<dbReference type="AlphaFoldDB" id="F2TWC9"/>
<dbReference type="RefSeq" id="XP_004998944.1">
    <property type="nucleotide sequence ID" value="XM_004998887.1"/>
</dbReference>